<comment type="function">
    <text evidence="10">Specifically methylates the N1 position of guanosine-37 in various cytoplasmic and mitochondrial tRNAs. Methylation is not dependent on the nature of the nucleoside 5' of the target nucleoside. This is the first step in the biosynthesis of wybutosine (yW), a modified base adjacent to the anticodon of tRNAs and required for accurate decoding.</text>
</comment>
<keyword evidence="4 10" id="KW-0808">Transferase</keyword>
<accession>G7DXG9</accession>
<keyword evidence="8 10" id="KW-0539">Nucleus</keyword>
<dbReference type="PANTHER" id="PTHR23245:SF36">
    <property type="entry name" value="TRNA (GUANINE(37)-N1)-METHYLTRANSFERASE"/>
    <property type="match status" value="1"/>
</dbReference>
<evidence type="ECO:0000256" key="4">
    <source>
        <dbReference type="ARBA" id="ARBA00022679"/>
    </source>
</evidence>
<dbReference type="EMBL" id="BABT02000061">
    <property type="protein sequence ID" value="GAA95279.1"/>
    <property type="molecule type" value="Genomic_DNA"/>
</dbReference>
<evidence type="ECO:0000259" key="11">
    <source>
        <dbReference type="PROSITE" id="PS51684"/>
    </source>
</evidence>
<evidence type="ECO:0000256" key="2">
    <source>
        <dbReference type="ARBA" id="ARBA00022490"/>
    </source>
</evidence>
<feature type="domain" description="SAM-dependent methyltransferase TRM5/TYW2-type" evidence="11">
    <location>
        <begin position="199"/>
        <end position="504"/>
    </location>
</feature>
<dbReference type="Gene3D" id="3.40.50.150">
    <property type="entry name" value="Vaccinia Virus protein VP39"/>
    <property type="match status" value="1"/>
</dbReference>
<dbReference type="InterPro" id="IPR030382">
    <property type="entry name" value="MeTrfase_TRM5/TYW2"/>
</dbReference>
<dbReference type="Pfam" id="PF02475">
    <property type="entry name" value="TRM5-TYW2_MTfase"/>
    <property type="match status" value="1"/>
</dbReference>
<comment type="similarity">
    <text evidence="10">Belongs to the TRM5 / TYW2 family.</text>
</comment>
<dbReference type="GO" id="GO:0052906">
    <property type="term" value="F:tRNA (guanine(37)-N1)-methyltransferase activity"/>
    <property type="evidence" value="ECO:0007669"/>
    <property type="project" value="UniProtKB-UniRule"/>
</dbReference>
<dbReference type="FunCoup" id="G7DXG9">
    <property type="interactions" value="315"/>
</dbReference>
<proteinExistence type="inferred from homology"/>
<dbReference type="AlphaFoldDB" id="G7DXG9"/>
<keyword evidence="7 10" id="KW-0496">Mitochondrion</keyword>
<dbReference type="PANTHER" id="PTHR23245">
    <property type="entry name" value="TRNA METHYLTRANSFERASE"/>
    <property type="match status" value="1"/>
</dbReference>
<evidence type="ECO:0000256" key="5">
    <source>
        <dbReference type="ARBA" id="ARBA00022691"/>
    </source>
</evidence>
<feature type="binding site" evidence="10">
    <location>
        <position position="288"/>
    </location>
    <ligand>
        <name>S-adenosyl-L-methionine</name>
        <dbReference type="ChEBI" id="CHEBI:59789"/>
    </ligand>
</feature>
<keyword evidence="13" id="KW-1185">Reference proteome</keyword>
<evidence type="ECO:0000256" key="8">
    <source>
        <dbReference type="ARBA" id="ARBA00023242"/>
    </source>
</evidence>
<reference evidence="12 13" key="1">
    <citation type="journal article" date="2011" name="J. Gen. Appl. Microbiol.">
        <title>Draft genome sequencing of the enigmatic basidiomycete Mixia osmundae.</title>
        <authorList>
            <person name="Nishida H."/>
            <person name="Nagatsuka Y."/>
            <person name="Sugiyama J."/>
        </authorList>
    </citation>
    <scope>NUCLEOTIDE SEQUENCE [LARGE SCALE GENOMIC DNA]</scope>
    <source>
        <strain evidence="13">CBS 9802 / IAM 14324 / JCM 22182 / KY 12970</strain>
    </source>
</reference>
<dbReference type="FunFam" id="3.30.300.110:FF:000001">
    <property type="entry name" value="tRNA (guanine(37)-N1)-methyltransferase"/>
    <property type="match status" value="1"/>
</dbReference>
<evidence type="ECO:0000256" key="1">
    <source>
        <dbReference type="ARBA" id="ARBA00009775"/>
    </source>
</evidence>
<dbReference type="STRING" id="764103.G7DXG9"/>
<reference evidence="12 13" key="2">
    <citation type="journal article" date="2012" name="Open Biol.">
        <title>Characteristics of nucleosomes and linker DNA regions on the genome of the basidiomycete Mixia osmundae revealed by mono- and dinucleosome mapping.</title>
        <authorList>
            <person name="Nishida H."/>
            <person name="Kondo S."/>
            <person name="Matsumoto T."/>
            <person name="Suzuki Y."/>
            <person name="Yoshikawa H."/>
            <person name="Taylor T.D."/>
            <person name="Sugiyama J."/>
        </authorList>
    </citation>
    <scope>NUCLEOTIDE SEQUENCE [LARGE SCALE GENOMIC DNA]</scope>
    <source>
        <strain evidence="13">CBS 9802 / IAM 14324 / JCM 22182 / KY 12970</strain>
    </source>
</reference>
<dbReference type="HOGENOM" id="CLU_022610_2_2_1"/>
<evidence type="ECO:0000313" key="12">
    <source>
        <dbReference type="EMBL" id="GAA95279.1"/>
    </source>
</evidence>
<protein>
    <recommendedName>
        <fullName evidence="10">tRNA (guanine(37)-N1)-methyltransferase</fullName>
        <ecNumber evidence="10">2.1.1.228</ecNumber>
    </recommendedName>
    <alternativeName>
        <fullName evidence="10">M1G-methyltransferase</fullName>
    </alternativeName>
    <alternativeName>
        <fullName evidence="10">tRNA [GM37] methyltransferase</fullName>
    </alternativeName>
    <alternativeName>
        <fullName evidence="10">tRNA methyltransferase 5</fullName>
    </alternativeName>
</protein>
<feature type="binding site" evidence="10">
    <location>
        <position position="407"/>
    </location>
    <ligand>
        <name>S-adenosyl-L-methionine</name>
        <dbReference type="ChEBI" id="CHEBI:59789"/>
    </ligand>
</feature>
<dbReference type="InterPro" id="IPR029063">
    <property type="entry name" value="SAM-dependent_MTases_sf"/>
</dbReference>
<evidence type="ECO:0000256" key="9">
    <source>
        <dbReference type="ARBA" id="ARBA00047783"/>
    </source>
</evidence>
<evidence type="ECO:0000256" key="6">
    <source>
        <dbReference type="ARBA" id="ARBA00022694"/>
    </source>
</evidence>
<dbReference type="Pfam" id="PF25133">
    <property type="entry name" value="TYW2_N_2"/>
    <property type="match status" value="1"/>
</dbReference>
<dbReference type="GO" id="GO:0002939">
    <property type="term" value="P:tRNA N1-guanine methylation"/>
    <property type="evidence" value="ECO:0007669"/>
    <property type="project" value="TreeGrafter"/>
</dbReference>
<name>G7DXG9_MIXOS</name>
<dbReference type="GO" id="GO:0070901">
    <property type="term" value="P:mitochondrial tRNA methylation"/>
    <property type="evidence" value="ECO:0007669"/>
    <property type="project" value="TreeGrafter"/>
</dbReference>
<comment type="caution">
    <text evidence="12">The sequence shown here is derived from an EMBL/GenBank/DDBJ whole genome shotgun (WGS) entry which is preliminary data.</text>
</comment>
<gene>
    <name evidence="12" type="primary">Mo01935</name>
    <name evidence="10" type="synonym">TRM5</name>
    <name evidence="12" type="ORF">E5Q_01935</name>
</gene>
<dbReference type="InterPro" id="IPR025792">
    <property type="entry name" value="tRNA_Gua_MeTrfase_euk"/>
</dbReference>
<evidence type="ECO:0000256" key="3">
    <source>
        <dbReference type="ARBA" id="ARBA00022603"/>
    </source>
</evidence>
<dbReference type="OMA" id="VGSHSQF"/>
<feature type="binding site" evidence="10">
    <location>
        <begin position="354"/>
        <end position="355"/>
    </location>
    <ligand>
        <name>S-adenosyl-L-methionine</name>
        <dbReference type="ChEBI" id="CHEBI:59789"/>
    </ligand>
</feature>
<dbReference type="SUPFAM" id="SSF53335">
    <property type="entry name" value="S-adenosyl-L-methionine-dependent methyltransferases"/>
    <property type="match status" value="1"/>
</dbReference>
<dbReference type="InterPro" id="IPR056743">
    <property type="entry name" value="TRM5-TYW2-like_MTfase"/>
</dbReference>
<dbReference type="RefSeq" id="XP_014569856.1">
    <property type="nucleotide sequence ID" value="XM_014714370.1"/>
</dbReference>
<dbReference type="InParanoid" id="G7DXG9"/>
<dbReference type="PROSITE" id="PS51684">
    <property type="entry name" value="SAM_MT_TRM5_TYW2"/>
    <property type="match status" value="1"/>
</dbReference>
<dbReference type="OrthoDB" id="408788at2759"/>
<evidence type="ECO:0000256" key="10">
    <source>
        <dbReference type="HAMAP-Rule" id="MF_03152"/>
    </source>
</evidence>
<dbReference type="HAMAP" id="MF_03152">
    <property type="entry name" value="TRM5"/>
    <property type="match status" value="1"/>
</dbReference>
<keyword evidence="5 10" id="KW-0949">S-adenosyl-L-methionine</keyword>
<keyword evidence="2 10" id="KW-0963">Cytoplasm</keyword>
<dbReference type="eggNOG" id="KOG2078">
    <property type="taxonomic scope" value="Eukaryota"/>
</dbReference>
<dbReference type="GO" id="GO:0005634">
    <property type="term" value="C:nucleus"/>
    <property type="evidence" value="ECO:0007669"/>
    <property type="project" value="UniProtKB-SubCell"/>
</dbReference>
<feature type="binding site" evidence="10">
    <location>
        <begin position="326"/>
        <end position="327"/>
    </location>
    <ligand>
        <name>S-adenosyl-L-methionine</name>
        <dbReference type="ChEBI" id="CHEBI:59789"/>
    </ligand>
</feature>
<comment type="subunit">
    <text evidence="10">Monomer.</text>
</comment>
<comment type="subcellular location">
    <subcellularLocation>
        <location evidence="10">Mitochondrion matrix</location>
    </subcellularLocation>
    <subcellularLocation>
        <location evidence="10">Nucleus</location>
    </subcellularLocation>
    <subcellularLocation>
        <location evidence="10">Cytoplasm</location>
    </subcellularLocation>
    <text evidence="10">Predominantly in the mitochondria and in the nucleus.</text>
</comment>
<dbReference type="InterPro" id="IPR056744">
    <property type="entry name" value="TRM5/TYW2-like_N"/>
</dbReference>
<dbReference type="GO" id="GO:0005759">
    <property type="term" value="C:mitochondrial matrix"/>
    <property type="evidence" value="ECO:0007669"/>
    <property type="project" value="UniProtKB-SubCell"/>
</dbReference>
<keyword evidence="3 10" id="KW-0489">Methyltransferase</keyword>
<dbReference type="Gene3D" id="3.30.300.110">
    <property type="entry name" value="Met-10+ protein-like domains"/>
    <property type="match status" value="1"/>
</dbReference>
<dbReference type="EC" id="2.1.1.228" evidence="10"/>
<sequence length="510" mass="57416">MAIPASISSVSPAYCDALRSMQPIRHRVSLSHISVAPSRLYLARARPLQQHDTPIQFRRTMLARAMSTAVQELASEPPVRRGMIQLDKSLFSKSLEIWSIVVPAKDVVAIRSLIGSHSLQLAKISNVLKDERIDPSDRMLLTNAPSQDPPPERIQHVVQEHGLRLLSYLLTLDYDYWTADQILRAILPETVVEESPSGFAQTGHIAHMNLRDEYLPYKHLIGEVILSKSHRLETVVNKLDTIDNEFRVFKMEVIAGKPDFNVTISEEGCSFGFDFSKVYWNSRLQAEHRRLVASFAPLSVIVDAFAGVGPFAIPAAKKSCAVMASDLNPDSARYLRENAESNKVTERMRIDCKDGREYIKHAALDIWQHPFGPPPTKPAKRRTAERAPAAPISPFRPRRIVDHFVMNLPASALEFLDAYRGLYASIKEDTEYQTALIQQGRPLVHCYCFTKLEDAAAAEQDICERASLSLAYPVTPQMDDYRLVLVRAVAPHKDMYCLTFRIPAEVLHAQ</sequence>
<evidence type="ECO:0000313" key="13">
    <source>
        <dbReference type="Proteomes" id="UP000009131"/>
    </source>
</evidence>
<dbReference type="Proteomes" id="UP000009131">
    <property type="component" value="Unassembled WGS sequence"/>
</dbReference>
<keyword evidence="6 10" id="KW-0819">tRNA processing</keyword>
<organism evidence="12 13">
    <name type="scientific">Mixia osmundae (strain CBS 9802 / IAM 14324 / JCM 22182 / KY 12970)</name>
    <dbReference type="NCBI Taxonomy" id="764103"/>
    <lineage>
        <taxon>Eukaryota</taxon>
        <taxon>Fungi</taxon>
        <taxon>Dikarya</taxon>
        <taxon>Basidiomycota</taxon>
        <taxon>Pucciniomycotina</taxon>
        <taxon>Mixiomycetes</taxon>
        <taxon>Mixiales</taxon>
        <taxon>Mixiaceae</taxon>
        <taxon>Mixia</taxon>
    </lineage>
</organism>
<evidence type="ECO:0000256" key="7">
    <source>
        <dbReference type="ARBA" id="ARBA00023128"/>
    </source>
</evidence>
<comment type="similarity">
    <text evidence="1">Belongs to the class I-like SAM-binding methyltransferase superfamily. TRM5/TYW2 family.</text>
</comment>
<comment type="catalytic activity">
    <reaction evidence="9 10">
        <text>guanosine(37) in tRNA + S-adenosyl-L-methionine = N(1)-methylguanosine(37) in tRNA + S-adenosyl-L-homocysteine + H(+)</text>
        <dbReference type="Rhea" id="RHEA:36899"/>
        <dbReference type="Rhea" id="RHEA-COMP:10145"/>
        <dbReference type="Rhea" id="RHEA-COMP:10147"/>
        <dbReference type="ChEBI" id="CHEBI:15378"/>
        <dbReference type="ChEBI" id="CHEBI:57856"/>
        <dbReference type="ChEBI" id="CHEBI:59789"/>
        <dbReference type="ChEBI" id="CHEBI:73542"/>
        <dbReference type="ChEBI" id="CHEBI:74269"/>
        <dbReference type="EC" id="2.1.1.228"/>
    </reaction>
</comment>